<organism evidence="1">
    <name type="scientific">Ornithodoros brasiliensis</name>
    <name type="common">Mouro tick</name>
    <dbReference type="NCBI Taxonomy" id="888526"/>
    <lineage>
        <taxon>Eukaryota</taxon>
        <taxon>Metazoa</taxon>
        <taxon>Ecdysozoa</taxon>
        <taxon>Arthropoda</taxon>
        <taxon>Chelicerata</taxon>
        <taxon>Arachnida</taxon>
        <taxon>Acari</taxon>
        <taxon>Parasitiformes</taxon>
        <taxon>Ixodida</taxon>
        <taxon>Ixodoidea</taxon>
        <taxon>Argasidae</taxon>
        <taxon>Ornithodorinae</taxon>
        <taxon>Ornithodoros</taxon>
    </lineage>
</organism>
<feature type="non-terminal residue" evidence="1">
    <location>
        <position position="1"/>
    </location>
</feature>
<sequence length="112" mass="12538">VVAVKSSQSDAVKRPAFKCSCVTQQTRVNIARRQKGGEAPLCSAGESRGAPQRDLHICTRSFFYGVHNNSSSPLLFLHSTLHENVIANVVECCLIPLWKMWLLCTYNYILQK</sequence>
<name>A0A1D2AIZ7_ORNBR</name>
<reference evidence="1" key="1">
    <citation type="submission" date="2016-07" db="EMBL/GenBank/DDBJ databases">
        <title>Salivary Glands transcriptome analysis on engorged females of Ornithodoros brasiliensis (Acari:Argasidae).</title>
        <authorList>
            <person name="Simons S.M."/>
            <person name="Carvalho E."/>
            <person name="Junqueira-de-Azevedo I."/>
            <person name="Ho P.L."/>
            <person name="Giovanni D."/>
            <person name="Mendonca R."/>
            <person name="Onofrio V."/>
            <person name="Landulfo G."/>
            <person name="Ramirez D."/>
            <person name="Barros-Battesti D."/>
        </authorList>
    </citation>
    <scope>NUCLEOTIDE SEQUENCE</scope>
    <source>
        <strain evidence="1">Female</strain>
        <tissue evidence="1">Salivary gland</tissue>
    </source>
</reference>
<dbReference type="EMBL" id="GETE01000402">
    <property type="protein sequence ID" value="JAT79128.1"/>
    <property type="molecule type" value="Transcribed_RNA"/>
</dbReference>
<protein>
    <submittedName>
        <fullName evidence="1">Uncharacterized protein</fullName>
    </submittedName>
</protein>
<accession>A0A1D2AIZ7</accession>
<evidence type="ECO:0000313" key="1">
    <source>
        <dbReference type="EMBL" id="JAT79128.1"/>
    </source>
</evidence>
<dbReference type="AlphaFoldDB" id="A0A1D2AIZ7"/>
<proteinExistence type="predicted"/>